<dbReference type="PANTHER" id="PTHR30061">
    <property type="entry name" value="MALTOSE-BINDING PERIPLASMIC PROTEIN"/>
    <property type="match status" value="1"/>
</dbReference>
<feature type="signal peptide" evidence="5">
    <location>
        <begin position="1"/>
        <end position="24"/>
    </location>
</feature>
<evidence type="ECO:0000256" key="3">
    <source>
        <dbReference type="ARBA" id="ARBA00022597"/>
    </source>
</evidence>
<dbReference type="InterPro" id="IPR006060">
    <property type="entry name" value="Maltose/Cyclodextrin-bd"/>
</dbReference>
<dbReference type="SUPFAM" id="SSF53850">
    <property type="entry name" value="Periplasmic binding protein-like II"/>
    <property type="match status" value="1"/>
</dbReference>
<evidence type="ECO:0000256" key="5">
    <source>
        <dbReference type="RuleBase" id="RU365005"/>
    </source>
</evidence>
<dbReference type="PANTHER" id="PTHR30061:SF50">
    <property type="entry name" value="MALTOSE_MALTODEXTRIN-BINDING PERIPLASMIC PROTEIN"/>
    <property type="match status" value="1"/>
</dbReference>
<dbReference type="PATRIC" id="fig|471514.4.peg.1747"/>
<keyword evidence="5" id="KW-0472">Membrane</keyword>
<name>A0A0P9CW75_9BACL</name>
<sequence>MKMKQRNSIKLLALGVVSIAGLLAGCGTSSSTGSSSTPTNQSSGSSSIPKGITLHVLSYWQPEEMTVIKQLAAQWGKEHGDTVVVDQNSATGSNKFSNWAQAVRAGTGPDVAIAMPSDNLGTFYQEGLLAPATLMNPSDYPSSVAEGVKMGGKYYAYPVAAQSVALLYNKKEISTPPTTWSEFVADANKYGFNMAQEQFYYDYVFIGGMGGYIFKDNNGTLDPNDIGLANEGAVAGFQLLQDMDLKYHWMNPSVNQSIATTQFDNGKVGMFISGPWDVAAAQKAGIDVGVAPIPTLPNGKPGTPLISNLTAIVSDKSKNVAAAQSLAQYLTNASAELQYFKADADLPALSSLQSNSEITSNAIAKGFVDQLNTAVASPNIAQMQSVYSAQSIITSILNGKLTASAGAKQFVANIKSAISVQEG</sequence>
<comment type="caution">
    <text evidence="6">The sequence shown here is derived from an EMBL/GenBank/DDBJ whole genome shotgun (WGS) entry which is preliminary data.</text>
</comment>
<comment type="similarity">
    <text evidence="1 5">Belongs to the bacterial solute-binding protein 1 family.</text>
</comment>
<dbReference type="Proteomes" id="UP000050482">
    <property type="component" value="Unassembled WGS sequence"/>
</dbReference>
<dbReference type="AlphaFoldDB" id="A0A0P9CW75"/>
<organism evidence="6 7">
    <name type="scientific">Alicyclobacillus ferrooxydans</name>
    <dbReference type="NCBI Taxonomy" id="471514"/>
    <lineage>
        <taxon>Bacteria</taxon>
        <taxon>Bacillati</taxon>
        <taxon>Bacillota</taxon>
        <taxon>Bacilli</taxon>
        <taxon>Bacillales</taxon>
        <taxon>Alicyclobacillaceae</taxon>
        <taxon>Alicyclobacillus</taxon>
    </lineage>
</organism>
<evidence type="ECO:0000256" key="4">
    <source>
        <dbReference type="ARBA" id="ARBA00022729"/>
    </source>
</evidence>
<dbReference type="CDD" id="cd13586">
    <property type="entry name" value="PBP2_Maltose_binding_like"/>
    <property type="match status" value="1"/>
</dbReference>
<dbReference type="GO" id="GO:0015144">
    <property type="term" value="F:carbohydrate transmembrane transporter activity"/>
    <property type="evidence" value="ECO:0007669"/>
    <property type="project" value="InterPro"/>
</dbReference>
<dbReference type="GO" id="GO:0055052">
    <property type="term" value="C:ATP-binding cassette (ABC) transporter complex, substrate-binding subunit-containing"/>
    <property type="evidence" value="ECO:0007669"/>
    <property type="project" value="TreeGrafter"/>
</dbReference>
<proteinExistence type="inferred from homology"/>
<accession>A0A0P9CW75</accession>
<dbReference type="GO" id="GO:0015768">
    <property type="term" value="P:maltose transport"/>
    <property type="evidence" value="ECO:0007669"/>
    <property type="project" value="TreeGrafter"/>
</dbReference>
<keyword evidence="5" id="KW-0449">Lipoprotein</keyword>
<evidence type="ECO:0000313" key="6">
    <source>
        <dbReference type="EMBL" id="KPV40916.1"/>
    </source>
</evidence>
<dbReference type="Pfam" id="PF13416">
    <property type="entry name" value="SBP_bac_8"/>
    <property type="match status" value="1"/>
</dbReference>
<dbReference type="Gene3D" id="3.40.190.10">
    <property type="entry name" value="Periplasmic binding protein-like II"/>
    <property type="match status" value="2"/>
</dbReference>
<gene>
    <name evidence="6" type="ORF">AN477_21235</name>
</gene>
<dbReference type="PROSITE" id="PS51257">
    <property type="entry name" value="PROKAR_LIPOPROTEIN"/>
    <property type="match status" value="1"/>
</dbReference>
<feature type="chain" id="PRO_5039740577" description="Maltodextrin-binding protein" evidence="5">
    <location>
        <begin position="25"/>
        <end position="423"/>
    </location>
</feature>
<dbReference type="OrthoDB" id="9795467at2"/>
<dbReference type="EMBL" id="LJCO01000096">
    <property type="protein sequence ID" value="KPV40916.1"/>
    <property type="molecule type" value="Genomic_DNA"/>
</dbReference>
<dbReference type="GO" id="GO:1901982">
    <property type="term" value="F:maltose binding"/>
    <property type="evidence" value="ECO:0007669"/>
    <property type="project" value="TreeGrafter"/>
</dbReference>
<keyword evidence="3 5" id="KW-0762">Sugar transport</keyword>
<dbReference type="PRINTS" id="PR00181">
    <property type="entry name" value="MALTOSEBP"/>
</dbReference>
<dbReference type="InterPro" id="IPR006059">
    <property type="entry name" value="SBP"/>
</dbReference>
<reference evidence="6 7" key="1">
    <citation type="submission" date="2015-09" db="EMBL/GenBank/DDBJ databases">
        <title>Draft genome sequence of Alicyclobacillus ferrooxydans DSM 22381.</title>
        <authorList>
            <person name="Hemp J."/>
        </authorList>
    </citation>
    <scope>NUCLEOTIDE SEQUENCE [LARGE SCALE GENOMIC DNA]</scope>
    <source>
        <strain evidence="6 7">TC-34</strain>
    </source>
</reference>
<keyword evidence="7" id="KW-1185">Reference proteome</keyword>
<evidence type="ECO:0000256" key="1">
    <source>
        <dbReference type="ARBA" id="ARBA00008520"/>
    </source>
</evidence>
<dbReference type="STRING" id="471514.AN477_21235"/>
<comment type="subcellular location">
    <subcellularLocation>
        <location evidence="5">Cell membrane</location>
        <topology evidence="5">Lipid-anchor</topology>
    </subcellularLocation>
</comment>
<keyword evidence="4 5" id="KW-0732">Signal</keyword>
<evidence type="ECO:0000256" key="2">
    <source>
        <dbReference type="ARBA" id="ARBA00022448"/>
    </source>
</evidence>
<evidence type="ECO:0000313" key="7">
    <source>
        <dbReference type="Proteomes" id="UP000050482"/>
    </source>
</evidence>
<protein>
    <recommendedName>
        <fullName evidence="5">Maltodextrin-binding protein</fullName>
    </recommendedName>
</protein>
<keyword evidence="2 5" id="KW-0813">Transport</keyword>
<dbReference type="GO" id="GO:0042956">
    <property type="term" value="P:maltodextrin transmembrane transport"/>
    <property type="evidence" value="ECO:0007669"/>
    <property type="project" value="TreeGrafter"/>
</dbReference>
<keyword evidence="5" id="KW-1003">Cell membrane</keyword>